<feature type="region of interest" description="Disordered" evidence="1">
    <location>
        <begin position="36"/>
        <end position="57"/>
    </location>
</feature>
<dbReference type="RefSeq" id="WP_180963580.1">
    <property type="nucleotide sequence ID" value="NZ_JBBNOP010000001.1"/>
</dbReference>
<dbReference type="CDD" id="cd02966">
    <property type="entry name" value="TlpA_like_family"/>
    <property type="match status" value="1"/>
</dbReference>
<evidence type="ECO:0000313" key="4">
    <source>
        <dbReference type="EMBL" id="MEQ3361795.1"/>
    </source>
</evidence>
<gene>
    <name evidence="4" type="ORF">AAA083_02265</name>
</gene>
<dbReference type="PROSITE" id="PS51352">
    <property type="entry name" value="THIOREDOXIN_2"/>
    <property type="match status" value="1"/>
</dbReference>
<keyword evidence="5" id="KW-1185">Reference proteome</keyword>
<evidence type="ECO:0000256" key="1">
    <source>
        <dbReference type="SAM" id="MobiDB-lite"/>
    </source>
</evidence>
<feature type="chain" id="PRO_5046907609" evidence="2">
    <location>
        <begin position="28"/>
        <end position="198"/>
    </location>
</feature>
<dbReference type="PANTHER" id="PTHR42852:SF13">
    <property type="entry name" value="PROTEIN DIPZ"/>
    <property type="match status" value="1"/>
</dbReference>
<evidence type="ECO:0000313" key="5">
    <source>
        <dbReference type="Proteomes" id="UP001487305"/>
    </source>
</evidence>
<feature type="signal peptide" evidence="2">
    <location>
        <begin position="1"/>
        <end position="27"/>
    </location>
</feature>
<sequence>MTRTARSTAQRVLGLALALALSSTALLGCSATDASTGSNGSENAGSNASGNSSSQQKIAIKEGVEAPDFEFQTMDGQTSKLSDYKGDVVVLTFWATWCGYCMRDMPELNELDQSFDDVQIVAINRGDKTSDAQAKASDLGYDFAWGLDEDGAIEALYPASGIPYTVVIDKDGVVSTVFAGSAQDMYSHLEKAVTQAGA</sequence>
<dbReference type="Gene3D" id="3.40.30.10">
    <property type="entry name" value="Glutaredoxin"/>
    <property type="match status" value="1"/>
</dbReference>
<evidence type="ECO:0000256" key="2">
    <source>
        <dbReference type="SAM" id="SignalP"/>
    </source>
</evidence>
<dbReference type="InterPro" id="IPR013766">
    <property type="entry name" value="Thioredoxin_domain"/>
</dbReference>
<dbReference type="PROSITE" id="PS00194">
    <property type="entry name" value="THIOREDOXIN_1"/>
    <property type="match status" value="1"/>
</dbReference>
<dbReference type="PANTHER" id="PTHR42852">
    <property type="entry name" value="THIOL:DISULFIDE INTERCHANGE PROTEIN DSBE"/>
    <property type="match status" value="1"/>
</dbReference>
<dbReference type="InterPro" id="IPR036249">
    <property type="entry name" value="Thioredoxin-like_sf"/>
</dbReference>
<protein>
    <submittedName>
        <fullName evidence="4">TlpA disulfide reductase family protein</fullName>
    </submittedName>
</protein>
<name>A0ABV1J9P4_9ACTN</name>
<feature type="compositionally biased region" description="Low complexity" evidence="1">
    <location>
        <begin position="36"/>
        <end position="54"/>
    </location>
</feature>
<dbReference type="EMBL" id="JBBNOP010000001">
    <property type="protein sequence ID" value="MEQ3361795.1"/>
    <property type="molecule type" value="Genomic_DNA"/>
</dbReference>
<comment type="caution">
    <text evidence="4">The sequence shown here is derived from an EMBL/GenBank/DDBJ whole genome shotgun (WGS) entry which is preliminary data.</text>
</comment>
<evidence type="ECO:0000259" key="3">
    <source>
        <dbReference type="PROSITE" id="PS51352"/>
    </source>
</evidence>
<dbReference type="Proteomes" id="UP001487305">
    <property type="component" value="Unassembled WGS sequence"/>
</dbReference>
<dbReference type="PROSITE" id="PS51257">
    <property type="entry name" value="PROKAR_LIPOPROTEIN"/>
    <property type="match status" value="1"/>
</dbReference>
<keyword evidence="2" id="KW-0732">Signal</keyword>
<organism evidence="4 5">
    <name type="scientific">Raoultibacter massiliensis</name>
    <dbReference type="NCBI Taxonomy" id="1852371"/>
    <lineage>
        <taxon>Bacteria</taxon>
        <taxon>Bacillati</taxon>
        <taxon>Actinomycetota</taxon>
        <taxon>Coriobacteriia</taxon>
        <taxon>Eggerthellales</taxon>
        <taxon>Eggerthellaceae</taxon>
        <taxon>Raoultibacter</taxon>
    </lineage>
</organism>
<reference evidence="4 5" key="1">
    <citation type="submission" date="2024-04" db="EMBL/GenBank/DDBJ databases">
        <title>Human intestinal bacterial collection.</title>
        <authorList>
            <person name="Pauvert C."/>
            <person name="Hitch T.C.A."/>
            <person name="Clavel T."/>
        </authorList>
    </citation>
    <scope>NUCLEOTIDE SEQUENCE [LARGE SCALE GENOMIC DNA]</scope>
    <source>
        <strain evidence="4 5">CLA-KB-H42</strain>
    </source>
</reference>
<dbReference type="Pfam" id="PF00578">
    <property type="entry name" value="AhpC-TSA"/>
    <property type="match status" value="1"/>
</dbReference>
<dbReference type="InterPro" id="IPR050553">
    <property type="entry name" value="Thioredoxin_ResA/DsbE_sf"/>
</dbReference>
<dbReference type="SUPFAM" id="SSF52833">
    <property type="entry name" value="Thioredoxin-like"/>
    <property type="match status" value="1"/>
</dbReference>
<proteinExistence type="predicted"/>
<accession>A0ABV1J9P4</accession>
<feature type="domain" description="Thioredoxin" evidence="3">
    <location>
        <begin position="60"/>
        <end position="198"/>
    </location>
</feature>
<dbReference type="InterPro" id="IPR017937">
    <property type="entry name" value="Thioredoxin_CS"/>
</dbReference>
<dbReference type="InterPro" id="IPR000866">
    <property type="entry name" value="AhpC/TSA"/>
</dbReference>